<dbReference type="OMA" id="YGNNAKY"/>
<accession>A0A1E4S4H2</accession>
<organism evidence="1 3">
    <name type="scientific">Cyberlindnera jadinii (strain ATCC 18201 / CBS 1600 / BCRC 20928 / JCM 3617 / NBRC 0987 / NRRL Y-1542)</name>
    <name type="common">Torula yeast</name>
    <name type="synonym">Candida utilis</name>
    <dbReference type="NCBI Taxonomy" id="983966"/>
    <lineage>
        <taxon>Eukaryota</taxon>
        <taxon>Fungi</taxon>
        <taxon>Dikarya</taxon>
        <taxon>Ascomycota</taxon>
        <taxon>Saccharomycotina</taxon>
        <taxon>Saccharomycetes</taxon>
        <taxon>Phaffomycetales</taxon>
        <taxon>Phaffomycetaceae</taxon>
        <taxon>Cyberlindnera</taxon>
    </lineage>
</organism>
<dbReference type="Proteomes" id="UP000038830">
    <property type="component" value="Unassembled WGS sequence"/>
</dbReference>
<name>A0A0H5CF07_CYBJN</name>
<dbReference type="GO" id="GO:1990072">
    <property type="term" value="C:TRAPPIII protein complex"/>
    <property type="evidence" value="ECO:0007669"/>
    <property type="project" value="TreeGrafter"/>
</dbReference>
<sequence>MDSNLSINNVLFYRSTGRDVTPLLQTLSCGEVGDKRSSEECKKLIVSAMSPQVCVYASEQADQVATKLQFHSLLQLLKPFGDRIEHKFQIKDSHFISKTIDEFSLRFVPPLEHMLSVQQAESGTKAQLFNYQSLELLMTEYIQLVDLELQKCGAEDKLMKRLLKKSIYVKFLTKLLASSSITSFESINQPVASFFFITGEESYEQARQMLIQYKSAKLPEYLSIDDIIPVFIIITDQANADQQEKSAQHREHIKKQLFVEAFVLSLDLNSNDDSVPSVVLNPPILCTVDEELQNTHLSSTPNPSLPTTNLTAIYQLLKDVIQKKLIPFMEKKITTWDEQVIVPRKSITGRLFNVSKKYFGSKRETNNELSENYNSELGIYRYNSTQTLTKKLADWSFMLRDYRYSYTTYELAKKDFLNDKAWTHLASASEMAAISLLMGAANITSKLKNDTIDPLMDNSNYTYLARCGLKTYALRSILVVSELFCNLRDTWSNAPTAIKWVQKALNDKLVTKTGKVVLLERIGYYYSICISAQAKAIMTRKLITEKSQDEMNDDEDVDFVNPLKLNIRNIATMGNTRQRKSALFKLIAARNWDPVSEPLQVLMCLQDTKTVYQGTVIGEREGGLLKRLQVASEDKLSM</sequence>
<dbReference type="OrthoDB" id="203724at2759"/>
<dbReference type="Proteomes" id="UP000094389">
    <property type="component" value="Unassembled WGS sequence"/>
</dbReference>
<proteinExistence type="predicted"/>
<reference evidence="3" key="2">
    <citation type="journal article" date="2015" name="J. Biotechnol.">
        <title>The structure of the Cyberlindnera jadinii genome and its relation to Candida utilis analyzed by the occurrence of single nucleotide polymorphisms.</title>
        <authorList>
            <person name="Rupp O."/>
            <person name="Brinkrolf K."/>
            <person name="Buerth C."/>
            <person name="Kunigo M."/>
            <person name="Schneider J."/>
            <person name="Jaenicke S."/>
            <person name="Goesmann A."/>
            <person name="Puehler A."/>
            <person name="Jaeger K.-E."/>
            <person name="Ernst J.F."/>
        </authorList>
    </citation>
    <scope>NUCLEOTIDE SEQUENCE [LARGE SCALE GENOMIC DNA]</scope>
    <source>
        <strain evidence="3">ATCC 18201 / CBS 1600 / BCRC 20928 / JCM 3617 / NBRC 0987 / NRRL Y-1542</strain>
    </source>
</reference>
<dbReference type="PANTHER" id="PTHR12975">
    <property type="entry name" value="TRANSPORT PROTEIN TRAPP"/>
    <property type="match status" value="1"/>
</dbReference>
<evidence type="ECO:0000313" key="3">
    <source>
        <dbReference type="Proteomes" id="UP000038830"/>
    </source>
</evidence>
<protein>
    <submittedName>
        <fullName evidence="1">Uncharacterized protein</fullName>
    </submittedName>
</protein>
<reference evidence="1" key="1">
    <citation type="submission" date="2014-12" db="EMBL/GenBank/DDBJ databases">
        <authorList>
            <person name="Jaenicke S."/>
        </authorList>
    </citation>
    <scope>NUCLEOTIDE SEQUENCE [LARGE SCALE GENOMIC DNA]</scope>
    <source>
        <strain evidence="1">CBS1600</strain>
    </source>
</reference>
<dbReference type="AlphaFoldDB" id="A0A0H5CF07"/>
<dbReference type="InterPro" id="IPR024420">
    <property type="entry name" value="TRAPP_III_complex_Trs85"/>
</dbReference>
<keyword evidence="4" id="KW-1185">Reference proteome</keyword>
<reference evidence="2 4" key="3">
    <citation type="journal article" date="2016" name="Proc. Natl. Acad. Sci. U.S.A.">
        <title>Comparative genomics of biotechnologically important yeasts.</title>
        <authorList>
            <person name="Riley R."/>
            <person name="Haridas S."/>
            <person name="Wolfe K.H."/>
            <person name="Lopes M.R."/>
            <person name="Hittinger C.T."/>
            <person name="Goeker M."/>
            <person name="Salamov A.A."/>
            <person name="Wisecaver J.H."/>
            <person name="Long T.M."/>
            <person name="Calvey C.H."/>
            <person name="Aerts A.L."/>
            <person name="Barry K.W."/>
            <person name="Choi C."/>
            <person name="Clum A."/>
            <person name="Coughlan A.Y."/>
            <person name="Deshpande S."/>
            <person name="Douglass A.P."/>
            <person name="Hanson S.J."/>
            <person name="Klenk H.-P."/>
            <person name="LaButti K.M."/>
            <person name="Lapidus A."/>
            <person name="Lindquist E.A."/>
            <person name="Lipzen A.M."/>
            <person name="Meier-Kolthoff J.P."/>
            <person name="Ohm R.A."/>
            <person name="Otillar R.P."/>
            <person name="Pangilinan J.L."/>
            <person name="Peng Y."/>
            <person name="Rokas A."/>
            <person name="Rosa C.A."/>
            <person name="Scheuner C."/>
            <person name="Sibirny A.A."/>
            <person name="Slot J.C."/>
            <person name="Stielow J.B."/>
            <person name="Sun H."/>
            <person name="Kurtzman C.P."/>
            <person name="Blackwell M."/>
            <person name="Grigoriev I.V."/>
            <person name="Jeffries T.W."/>
        </authorList>
    </citation>
    <scope>NUCLEOTIDE SEQUENCE [LARGE SCALE GENOMIC DNA]</scope>
    <source>
        <strain evidence="4">ATCC 18201 / CBS 1600 / BCRC 20928 / JCM 3617 / NBRC 0987 / NRRL Y-1542</strain>
        <strain evidence="2">NRRL Y-1542</strain>
    </source>
</reference>
<dbReference type="EMBL" id="KV453928">
    <property type="protein sequence ID" value="ODV74343.1"/>
    <property type="molecule type" value="Genomic_DNA"/>
</dbReference>
<dbReference type="STRING" id="983966.A0A0H5CF07"/>
<dbReference type="PANTHER" id="PTHR12975:SF6">
    <property type="entry name" value="TRAFFICKING PROTEIN PARTICLE COMPLEX SUBUNIT 8"/>
    <property type="match status" value="1"/>
</dbReference>
<evidence type="ECO:0000313" key="4">
    <source>
        <dbReference type="Proteomes" id="UP000094389"/>
    </source>
</evidence>
<gene>
    <name evidence="1" type="ORF">BN1211_3680</name>
    <name evidence="2" type="ORF">CYBJADRAFT_183994</name>
</gene>
<dbReference type="Pfam" id="PF12739">
    <property type="entry name" value="TRAPPC-Trs85"/>
    <property type="match status" value="1"/>
</dbReference>
<dbReference type="EMBL" id="CDQK01000004">
    <property type="protein sequence ID" value="CEP23159.1"/>
    <property type="molecule type" value="Genomic_DNA"/>
</dbReference>
<evidence type="ECO:0000313" key="1">
    <source>
        <dbReference type="EMBL" id="CEP23159.1"/>
    </source>
</evidence>
<evidence type="ECO:0000313" key="2">
    <source>
        <dbReference type="EMBL" id="ODV74343.1"/>
    </source>
</evidence>
<accession>A0A0H5CF07</accession>